<reference evidence="8 10" key="2">
    <citation type="journal article" date="2014" name="BMC Genomics">
        <title>An improved genome release (version Mt4.0) for the model legume Medicago truncatula.</title>
        <authorList>
            <person name="Tang H."/>
            <person name="Krishnakumar V."/>
            <person name="Bidwell S."/>
            <person name="Rosen B."/>
            <person name="Chan A."/>
            <person name="Zhou S."/>
            <person name="Gentzbittel L."/>
            <person name="Childs K.L."/>
            <person name="Yandell M."/>
            <person name="Gundlach H."/>
            <person name="Mayer K.F."/>
            <person name="Schwartz D.C."/>
            <person name="Town C.D."/>
        </authorList>
    </citation>
    <scope>GENOME REANNOTATION</scope>
    <source>
        <strain evidence="9 10">cv. Jemalong A17</strain>
    </source>
</reference>
<dbReference type="InterPro" id="IPR002182">
    <property type="entry name" value="NB-ARC"/>
</dbReference>
<dbReference type="Gene3D" id="3.40.50.300">
    <property type="entry name" value="P-loop containing nucleotide triphosphate hydrolases"/>
    <property type="match status" value="2"/>
</dbReference>
<dbReference type="PANTHER" id="PTHR36766:SF42">
    <property type="entry name" value="NB-ARC DOMAIN DISEASE RESISTANCE PROTEIN"/>
    <property type="match status" value="1"/>
</dbReference>
<dbReference type="InterPro" id="IPR041118">
    <property type="entry name" value="Rx_N"/>
</dbReference>
<sequence>MADALIGIVIENLGSFVREEIASFLGVGELTHKQNENLTTIRALSRIHNILKDAEKKQITSNVVKQWLQKLGDAAYVLDDILDECSITSKAHEGNKCITRFHPMKILARRNIGKRMKEVAKRIDDIAEERKKFGFQSVGVTEEHQRGDDEWILTTSAVTEPKVYGRDKDKEQIVEFLIGHASNSEELSVYSIVGVGGQGKTTLAQVVYNDERKTPLEKNLDLLSLESLRKKVQEILQNKRYLLVLDDVWSDDQVKWNTFKSLLPNGKKGASILVTTRLEIVASIMGTKVHPLAQLSDDDIWSLFKQHAFGANREGRAELVEIGQKLVRKCVGSPLAAKRLPPLGKLPCLTTLYVSGIRDVKYIDDDMYEGATKKAFPSLKEMSLRNLPNLERVLKAEGVEMLSQLYNLIINVNYKLAFPSLQSVKFLCAIGETDFNDDGASFLRVIAASLNNLEELFIQKFDELKVLPNELNSLSSLQKLLISFCPKLESVPQCVLQGLSSLRVLSFTYCKSLISLPQSTTNLTCLETLQIAYCPNLVLPANMNMLSSLREVRIISEDKNGILPNGLEGIPCLQNLQLYDCSSLASLPHWLGAMTSLQTLEIKRFPKLTSLPNSFKELINLKELRISNCPMLMNRCKKETGEDWHKIAHIPRLELKFDVEP</sequence>
<dbReference type="EMBL" id="CM001222">
    <property type="protein sequence ID" value="AES75540.2"/>
    <property type="molecule type" value="Genomic_DNA"/>
</dbReference>
<gene>
    <name evidence="8" type="ordered locus">MTR_6g046550</name>
</gene>
<evidence type="ECO:0000313" key="10">
    <source>
        <dbReference type="Proteomes" id="UP000002051"/>
    </source>
</evidence>
<dbReference type="Proteomes" id="UP000002051">
    <property type="component" value="Chromosome 6"/>
</dbReference>
<evidence type="ECO:0000256" key="4">
    <source>
        <dbReference type="ARBA" id="ARBA00022840"/>
    </source>
</evidence>
<evidence type="ECO:0000313" key="8">
    <source>
        <dbReference type="EMBL" id="AES75540.2"/>
    </source>
</evidence>
<dbReference type="Pfam" id="PF18052">
    <property type="entry name" value="Rx_N"/>
    <property type="match status" value="1"/>
</dbReference>
<evidence type="ECO:0000256" key="3">
    <source>
        <dbReference type="ARBA" id="ARBA00022821"/>
    </source>
</evidence>
<dbReference type="CDD" id="cd14798">
    <property type="entry name" value="RX-CC_like"/>
    <property type="match status" value="1"/>
</dbReference>
<dbReference type="Pfam" id="PF00931">
    <property type="entry name" value="NB-ARC"/>
    <property type="match status" value="2"/>
</dbReference>
<evidence type="ECO:0000259" key="6">
    <source>
        <dbReference type="Pfam" id="PF18052"/>
    </source>
</evidence>
<evidence type="ECO:0000256" key="2">
    <source>
        <dbReference type="ARBA" id="ARBA00022741"/>
    </source>
</evidence>
<evidence type="ECO:0000256" key="1">
    <source>
        <dbReference type="ARBA" id="ARBA00022737"/>
    </source>
</evidence>
<accession>A0A0C3VVZ2</accession>
<dbReference type="Gene3D" id="1.20.5.4130">
    <property type="match status" value="1"/>
</dbReference>
<keyword evidence="3" id="KW-0611">Plant defense</keyword>
<dbReference type="SUPFAM" id="SSF52540">
    <property type="entry name" value="P-loop containing nucleoside triphosphate hydrolases"/>
    <property type="match status" value="1"/>
</dbReference>
<keyword evidence="10" id="KW-1185">Reference proteome</keyword>
<dbReference type="SUPFAM" id="SSF52058">
    <property type="entry name" value="L domain-like"/>
    <property type="match status" value="1"/>
</dbReference>
<dbReference type="GO" id="GO:0005524">
    <property type="term" value="F:ATP binding"/>
    <property type="evidence" value="ECO:0007669"/>
    <property type="project" value="UniProtKB-KW"/>
</dbReference>
<dbReference type="HOGENOM" id="CLU_000837_8_1_1"/>
<dbReference type="InterPro" id="IPR055414">
    <property type="entry name" value="LRR_R13L4/SHOC2-like"/>
</dbReference>
<feature type="domain" description="Disease resistance N-terminal" evidence="6">
    <location>
        <begin position="6"/>
        <end position="94"/>
    </location>
</feature>
<feature type="domain" description="NB-ARC" evidence="5">
    <location>
        <begin position="171"/>
        <end position="211"/>
    </location>
</feature>
<protein>
    <submittedName>
        <fullName evidence="8">LRR and NB-ARC domain disease resistance protein</fullName>
    </submittedName>
</protein>
<dbReference type="InterPro" id="IPR038005">
    <property type="entry name" value="RX-like_CC"/>
</dbReference>
<keyword evidence="1" id="KW-0677">Repeat</keyword>
<evidence type="ECO:0000313" key="9">
    <source>
        <dbReference type="EnsemblPlants" id="AES75540"/>
    </source>
</evidence>
<dbReference type="Gene3D" id="3.80.10.10">
    <property type="entry name" value="Ribonuclease Inhibitor"/>
    <property type="match status" value="2"/>
</dbReference>
<accession>G7KKK4</accession>
<evidence type="ECO:0000259" key="5">
    <source>
        <dbReference type="Pfam" id="PF00931"/>
    </source>
</evidence>
<dbReference type="InterPro" id="IPR027417">
    <property type="entry name" value="P-loop_NTPase"/>
</dbReference>
<reference evidence="9" key="3">
    <citation type="submission" date="2015-04" db="UniProtKB">
        <authorList>
            <consortium name="EnsemblPlants"/>
        </authorList>
    </citation>
    <scope>IDENTIFICATION</scope>
    <source>
        <strain evidence="9">cv. Jemalong A17</strain>
    </source>
</reference>
<dbReference type="PANTHER" id="PTHR36766">
    <property type="entry name" value="PLANT BROAD-SPECTRUM MILDEW RESISTANCE PROTEIN RPW8"/>
    <property type="match status" value="1"/>
</dbReference>
<keyword evidence="2" id="KW-0547">Nucleotide-binding</keyword>
<proteinExistence type="predicted"/>
<dbReference type="GO" id="GO:0006952">
    <property type="term" value="P:defense response"/>
    <property type="evidence" value="ECO:0007669"/>
    <property type="project" value="UniProtKB-KW"/>
</dbReference>
<reference evidence="8 10" key="1">
    <citation type="journal article" date="2011" name="Nature">
        <title>The Medicago genome provides insight into the evolution of rhizobial symbioses.</title>
        <authorList>
            <person name="Young N.D."/>
            <person name="Debelle F."/>
            <person name="Oldroyd G.E."/>
            <person name="Geurts R."/>
            <person name="Cannon S.B."/>
            <person name="Udvardi M.K."/>
            <person name="Benedito V.A."/>
            <person name="Mayer K.F."/>
            <person name="Gouzy J."/>
            <person name="Schoof H."/>
            <person name="Van de Peer Y."/>
            <person name="Proost S."/>
            <person name="Cook D.R."/>
            <person name="Meyers B.C."/>
            <person name="Spannagl M."/>
            <person name="Cheung F."/>
            <person name="De Mita S."/>
            <person name="Krishnakumar V."/>
            <person name="Gundlach H."/>
            <person name="Zhou S."/>
            <person name="Mudge J."/>
            <person name="Bharti A.K."/>
            <person name="Murray J.D."/>
            <person name="Naoumkina M.A."/>
            <person name="Rosen B."/>
            <person name="Silverstein K.A."/>
            <person name="Tang H."/>
            <person name="Rombauts S."/>
            <person name="Zhao P.X."/>
            <person name="Zhou P."/>
            <person name="Barbe V."/>
            <person name="Bardou P."/>
            <person name="Bechner M."/>
            <person name="Bellec A."/>
            <person name="Berger A."/>
            <person name="Berges H."/>
            <person name="Bidwell S."/>
            <person name="Bisseling T."/>
            <person name="Choisne N."/>
            <person name="Couloux A."/>
            <person name="Denny R."/>
            <person name="Deshpande S."/>
            <person name="Dai X."/>
            <person name="Doyle J.J."/>
            <person name="Dudez A.M."/>
            <person name="Farmer A.D."/>
            <person name="Fouteau S."/>
            <person name="Franken C."/>
            <person name="Gibelin C."/>
            <person name="Gish J."/>
            <person name="Goldstein S."/>
            <person name="Gonzalez A.J."/>
            <person name="Green P.J."/>
            <person name="Hallab A."/>
            <person name="Hartog M."/>
            <person name="Hua A."/>
            <person name="Humphray S.J."/>
            <person name="Jeong D.H."/>
            <person name="Jing Y."/>
            <person name="Jocker A."/>
            <person name="Kenton S.M."/>
            <person name="Kim D.J."/>
            <person name="Klee K."/>
            <person name="Lai H."/>
            <person name="Lang C."/>
            <person name="Lin S."/>
            <person name="Macmil S.L."/>
            <person name="Magdelenat G."/>
            <person name="Matthews L."/>
            <person name="McCorrison J."/>
            <person name="Monaghan E.L."/>
            <person name="Mun J.H."/>
            <person name="Najar F.Z."/>
            <person name="Nicholson C."/>
            <person name="Noirot C."/>
            <person name="O'Bleness M."/>
            <person name="Paule C.R."/>
            <person name="Poulain J."/>
            <person name="Prion F."/>
            <person name="Qin B."/>
            <person name="Qu C."/>
            <person name="Retzel E.F."/>
            <person name="Riddle C."/>
            <person name="Sallet E."/>
            <person name="Samain S."/>
            <person name="Samson N."/>
            <person name="Sanders I."/>
            <person name="Saurat O."/>
            <person name="Scarpelli C."/>
            <person name="Schiex T."/>
            <person name="Segurens B."/>
            <person name="Severin A.J."/>
            <person name="Sherrier D.J."/>
            <person name="Shi R."/>
            <person name="Sims S."/>
            <person name="Singer S.R."/>
            <person name="Sinharoy S."/>
            <person name="Sterck L."/>
            <person name="Viollet A."/>
            <person name="Wang B.B."/>
            <person name="Wang K."/>
            <person name="Wang M."/>
            <person name="Wang X."/>
            <person name="Warfsmann J."/>
            <person name="Weissenbach J."/>
            <person name="White D.D."/>
            <person name="White J.D."/>
            <person name="Wiley G.B."/>
            <person name="Wincker P."/>
            <person name="Xing Y."/>
            <person name="Yang L."/>
            <person name="Yao Z."/>
            <person name="Ying F."/>
            <person name="Zhai J."/>
            <person name="Zhou L."/>
            <person name="Zuber A."/>
            <person name="Denarie J."/>
            <person name="Dixon R.A."/>
            <person name="May G.D."/>
            <person name="Schwartz D.C."/>
            <person name="Rogers J."/>
            <person name="Quetier F."/>
            <person name="Town C.D."/>
            <person name="Roe B.A."/>
        </authorList>
    </citation>
    <scope>NUCLEOTIDE SEQUENCE [LARGE SCALE GENOMIC DNA]</scope>
    <source>
        <strain evidence="8">A17</strain>
        <strain evidence="9 10">cv. Jemalong A17</strain>
    </source>
</reference>
<dbReference type="GO" id="GO:0051707">
    <property type="term" value="P:response to other organism"/>
    <property type="evidence" value="ECO:0007669"/>
    <property type="project" value="UniProtKB-ARBA"/>
</dbReference>
<dbReference type="AlphaFoldDB" id="G7KKK4"/>
<keyword evidence="4" id="KW-0067">ATP-binding</keyword>
<dbReference type="Pfam" id="PF23598">
    <property type="entry name" value="LRR_14"/>
    <property type="match status" value="1"/>
</dbReference>
<feature type="domain" description="NB-ARC" evidence="5">
    <location>
        <begin position="227"/>
        <end position="312"/>
    </location>
</feature>
<organism evidence="8 10">
    <name type="scientific">Medicago truncatula</name>
    <name type="common">Barrel medic</name>
    <name type="synonym">Medicago tribuloides</name>
    <dbReference type="NCBI Taxonomy" id="3880"/>
    <lineage>
        <taxon>Eukaryota</taxon>
        <taxon>Viridiplantae</taxon>
        <taxon>Streptophyta</taxon>
        <taxon>Embryophyta</taxon>
        <taxon>Tracheophyta</taxon>
        <taxon>Spermatophyta</taxon>
        <taxon>Magnoliopsida</taxon>
        <taxon>eudicotyledons</taxon>
        <taxon>Gunneridae</taxon>
        <taxon>Pentapetalae</taxon>
        <taxon>rosids</taxon>
        <taxon>fabids</taxon>
        <taxon>Fabales</taxon>
        <taxon>Fabaceae</taxon>
        <taxon>Papilionoideae</taxon>
        <taxon>50 kb inversion clade</taxon>
        <taxon>NPAAA clade</taxon>
        <taxon>Hologalegina</taxon>
        <taxon>IRL clade</taxon>
        <taxon>Trifolieae</taxon>
        <taxon>Medicago</taxon>
    </lineage>
</organism>
<evidence type="ECO:0000259" key="7">
    <source>
        <dbReference type="Pfam" id="PF23598"/>
    </source>
</evidence>
<dbReference type="InterPro" id="IPR032675">
    <property type="entry name" value="LRR_dom_sf"/>
</dbReference>
<dbReference type="GO" id="GO:0043531">
    <property type="term" value="F:ADP binding"/>
    <property type="evidence" value="ECO:0007669"/>
    <property type="project" value="InterPro"/>
</dbReference>
<dbReference type="PRINTS" id="PR00364">
    <property type="entry name" value="DISEASERSIST"/>
</dbReference>
<dbReference type="EnsemblPlants" id="AES75540">
    <property type="protein sequence ID" value="AES75540"/>
    <property type="gene ID" value="MTR_6g046550"/>
</dbReference>
<feature type="domain" description="Disease resistance R13L4/SHOC-2-like LRR" evidence="7">
    <location>
        <begin position="496"/>
        <end position="655"/>
    </location>
</feature>
<name>G7KKK4_MEDTR</name>